<proteinExistence type="predicted"/>
<sequence>MSVLHVVFKVDGAEYVLPAADVLQMESFTGATPVPGAAPHVAGLVQVRGRVIPVVDARLRFGLPAVARTLDSRVVVAQLGNRVVGLVVDSAREVLKLDPQQLKPPPPLVVEGAHGFVKAVAQVGPRLVMLIDFPRVIGEETLDGDGQR</sequence>
<name>A0A250K4U1_9BACT</name>
<dbReference type="InterPro" id="IPR002545">
    <property type="entry name" value="CheW-lke_dom"/>
</dbReference>
<organism evidence="2 3">
    <name type="scientific">Corallococcus macrosporus DSM 14697</name>
    <dbReference type="NCBI Taxonomy" id="1189310"/>
    <lineage>
        <taxon>Bacteria</taxon>
        <taxon>Pseudomonadati</taxon>
        <taxon>Myxococcota</taxon>
        <taxon>Myxococcia</taxon>
        <taxon>Myxococcales</taxon>
        <taxon>Cystobacterineae</taxon>
        <taxon>Myxococcaceae</taxon>
        <taxon>Corallococcus</taxon>
    </lineage>
</organism>
<dbReference type="AlphaFoldDB" id="A0A250K4U1"/>
<dbReference type="Gene3D" id="2.40.50.180">
    <property type="entry name" value="CheA-289, Domain 4"/>
    <property type="match status" value="1"/>
</dbReference>
<dbReference type="Proteomes" id="UP000217343">
    <property type="component" value="Chromosome"/>
</dbReference>
<reference evidence="2 3" key="1">
    <citation type="submission" date="2017-06" db="EMBL/GenBank/DDBJ databases">
        <title>Sequencing and comparative analysis of myxobacterial genomes.</title>
        <authorList>
            <person name="Rupp O."/>
            <person name="Goesmann A."/>
            <person name="Sogaard-Andersen L."/>
        </authorList>
    </citation>
    <scope>NUCLEOTIDE SEQUENCE [LARGE SCALE GENOMIC DNA]</scope>
    <source>
        <strain evidence="2 3">DSM 14697</strain>
    </source>
</reference>
<dbReference type="RefSeq" id="WP_095961034.1">
    <property type="nucleotide sequence ID" value="NZ_CP022203.1"/>
</dbReference>
<evidence type="ECO:0000259" key="1">
    <source>
        <dbReference type="PROSITE" id="PS50851"/>
    </source>
</evidence>
<dbReference type="GO" id="GO:0006935">
    <property type="term" value="P:chemotaxis"/>
    <property type="evidence" value="ECO:0007669"/>
    <property type="project" value="InterPro"/>
</dbReference>
<evidence type="ECO:0000313" key="3">
    <source>
        <dbReference type="Proteomes" id="UP000217343"/>
    </source>
</evidence>
<dbReference type="OrthoDB" id="9790406at2"/>
<dbReference type="Gene3D" id="2.30.30.40">
    <property type="entry name" value="SH3 Domains"/>
    <property type="match status" value="1"/>
</dbReference>
<dbReference type="KEGG" id="mmas:MYMAC_006665"/>
<dbReference type="SMART" id="SM00260">
    <property type="entry name" value="CheW"/>
    <property type="match status" value="1"/>
</dbReference>
<dbReference type="GO" id="GO:0007165">
    <property type="term" value="P:signal transduction"/>
    <property type="evidence" value="ECO:0007669"/>
    <property type="project" value="InterPro"/>
</dbReference>
<accession>A0A250K4U1</accession>
<dbReference type="InterPro" id="IPR039315">
    <property type="entry name" value="CheW"/>
</dbReference>
<dbReference type="Pfam" id="PF01584">
    <property type="entry name" value="CheW"/>
    <property type="match status" value="1"/>
</dbReference>
<keyword evidence="3" id="KW-1185">Reference proteome</keyword>
<gene>
    <name evidence="2" type="ORF">MYMAC_006665</name>
</gene>
<feature type="domain" description="CheW-like" evidence="1">
    <location>
        <begin position="2"/>
        <end position="142"/>
    </location>
</feature>
<dbReference type="PANTHER" id="PTHR22617">
    <property type="entry name" value="CHEMOTAXIS SENSOR HISTIDINE KINASE-RELATED"/>
    <property type="match status" value="1"/>
</dbReference>
<dbReference type="InterPro" id="IPR036061">
    <property type="entry name" value="CheW-like_dom_sf"/>
</dbReference>
<dbReference type="SUPFAM" id="SSF50341">
    <property type="entry name" value="CheW-like"/>
    <property type="match status" value="1"/>
</dbReference>
<dbReference type="PROSITE" id="PS50851">
    <property type="entry name" value="CHEW"/>
    <property type="match status" value="1"/>
</dbReference>
<protein>
    <submittedName>
        <fullName evidence="2">Chemotaxis protein CheW</fullName>
    </submittedName>
</protein>
<dbReference type="PANTHER" id="PTHR22617:SF23">
    <property type="entry name" value="CHEMOTAXIS PROTEIN CHEW"/>
    <property type="match status" value="1"/>
</dbReference>
<dbReference type="GO" id="GO:0005829">
    <property type="term" value="C:cytosol"/>
    <property type="evidence" value="ECO:0007669"/>
    <property type="project" value="TreeGrafter"/>
</dbReference>
<evidence type="ECO:0000313" key="2">
    <source>
        <dbReference type="EMBL" id="ATB51008.1"/>
    </source>
</evidence>
<dbReference type="EMBL" id="CP022203">
    <property type="protein sequence ID" value="ATB51008.1"/>
    <property type="molecule type" value="Genomic_DNA"/>
</dbReference>